<keyword evidence="3 6" id="KW-0732">Signal</keyword>
<accession>A0A562YEP6</accession>
<dbReference type="AlphaFoldDB" id="A0A562YEP6"/>
<evidence type="ECO:0000313" key="10">
    <source>
        <dbReference type="Proteomes" id="UP000295814"/>
    </source>
</evidence>
<dbReference type="OrthoDB" id="5694214at2"/>
<dbReference type="Pfam" id="PF14322">
    <property type="entry name" value="SusD-like_3"/>
    <property type="match status" value="1"/>
</dbReference>
<keyword evidence="4" id="KW-0472">Membrane</keyword>
<proteinExistence type="inferred from homology"/>
<reference evidence="9 10" key="2">
    <citation type="submission" date="2019-07" db="EMBL/GenBank/DDBJ databases">
        <title>Seonamhaeicola sp. W255 draft genome.</title>
        <authorList>
            <person name="Zhang X.-Y."/>
            <person name="Zhang R."/>
            <person name="Zhong Y.-L."/>
            <person name="Du Z.-J."/>
        </authorList>
    </citation>
    <scope>NUCLEOTIDE SEQUENCE [LARGE SCALE GENOMIC DNA]</scope>
    <source>
        <strain evidence="9 10">W255</strain>
    </source>
</reference>
<evidence type="ECO:0000256" key="3">
    <source>
        <dbReference type="ARBA" id="ARBA00022729"/>
    </source>
</evidence>
<dbReference type="Gene3D" id="1.25.40.390">
    <property type="match status" value="1"/>
</dbReference>
<dbReference type="InterPro" id="IPR011990">
    <property type="entry name" value="TPR-like_helical_dom_sf"/>
</dbReference>
<name>A0A562YEP6_9FLAO</name>
<evidence type="ECO:0000256" key="4">
    <source>
        <dbReference type="ARBA" id="ARBA00023136"/>
    </source>
</evidence>
<evidence type="ECO:0000313" key="9">
    <source>
        <dbReference type="EMBL" id="TWO32752.1"/>
    </source>
</evidence>
<organism evidence="9 10">
    <name type="scientific">Seonamhaeicola sediminis</name>
    <dbReference type="NCBI Taxonomy" id="2528206"/>
    <lineage>
        <taxon>Bacteria</taxon>
        <taxon>Pseudomonadati</taxon>
        <taxon>Bacteroidota</taxon>
        <taxon>Flavobacteriia</taxon>
        <taxon>Flavobacteriales</taxon>
        <taxon>Flavobacteriaceae</taxon>
    </lineage>
</organism>
<protein>
    <submittedName>
        <fullName evidence="9">RagB/SusD family nutrient uptake outer membrane protein</fullName>
    </submittedName>
</protein>
<feature type="signal peptide" evidence="6">
    <location>
        <begin position="1"/>
        <end position="21"/>
    </location>
</feature>
<dbReference type="InterPro" id="IPR033985">
    <property type="entry name" value="SusD-like_N"/>
</dbReference>
<evidence type="ECO:0000256" key="1">
    <source>
        <dbReference type="ARBA" id="ARBA00004442"/>
    </source>
</evidence>
<dbReference type="PROSITE" id="PS51257">
    <property type="entry name" value="PROKAR_LIPOPROTEIN"/>
    <property type="match status" value="1"/>
</dbReference>
<gene>
    <name evidence="9" type="ORF">E1J38_007750</name>
</gene>
<dbReference type="GO" id="GO:0009279">
    <property type="term" value="C:cell outer membrane"/>
    <property type="evidence" value="ECO:0007669"/>
    <property type="project" value="UniProtKB-SubCell"/>
</dbReference>
<evidence type="ECO:0000256" key="5">
    <source>
        <dbReference type="ARBA" id="ARBA00023237"/>
    </source>
</evidence>
<comment type="subcellular location">
    <subcellularLocation>
        <location evidence="1">Cell outer membrane</location>
    </subcellularLocation>
</comment>
<dbReference type="RefSeq" id="WP_133355475.1">
    <property type="nucleotide sequence ID" value="NZ_SMZJ02000004.1"/>
</dbReference>
<dbReference type="EMBL" id="SMZJ02000004">
    <property type="protein sequence ID" value="TWO32752.1"/>
    <property type="molecule type" value="Genomic_DNA"/>
</dbReference>
<reference evidence="9 10" key="1">
    <citation type="submission" date="2019-03" db="EMBL/GenBank/DDBJ databases">
        <authorList>
            <person name="Zhong Y.L."/>
        </authorList>
    </citation>
    <scope>NUCLEOTIDE SEQUENCE [LARGE SCALE GENOMIC DNA]</scope>
    <source>
        <strain evidence="9 10">W255</strain>
    </source>
</reference>
<evidence type="ECO:0000259" key="7">
    <source>
        <dbReference type="Pfam" id="PF07980"/>
    </source>
</evidence>
<dbReference type="SUPFAM" id="SSF48452">
    <property type="entry name" value="TPR-like"/>
    <property type="match status" value="1"/>
</dbReference>
<feature type="domain" description="SusD-like N-terminal" evidence="8">
    <location>
        <begin position="100"/>
        <end position="244"/>
    </location>
</feature>
<feature type="chain" id="PRO_5022945908" evidence="6">
    <location>
        <begin position="22"/>
        <end position="625"/>
    </location>
</feature>
<comment type="caution">
    <text evidence="9">The sequence shown here is derived from an EMBL/GenBank/DDBJ whole genome shotgun (WGS) entry which is preliminary data.</text>
</comment>
<keyword evidence="5" id="KW-0998">Cell outer membrane</keyword>
<keyword evidence="10" id="KW-1185">Reference proteome</keyword>
<dbReference type="InterPro" id="IPR012944">
    <property type="entry name" value="SusD_RagB_dom"/>
</dbReference>
<feature type="domain" description="RagB/SusD" evidence="7">
    <location>
        <begin position="324"/>
        <end position="625"/>
    </location>
</feature>
<evidence type="ECO:0000259" key="8">
    <source>
        <dbReference type="Pfam" id="PF14322"/>
    </source>
</evidence>
<dbReference type="Pfam" id="PF07980">
    <property type="entry name" value="SusD_RagB"/>
    <property type="match status" value="1"/>
</dbReference>
<evidence type="ECO:0000256" key="6">
    <source>
        <dbReference type="SAM" id="SignalP"/>
    </source>
</evidence>
<sequence length="625" mass="70809">MKNFKLRLFLVLSLLLLTVSCEEYLDIAPEAEIDITDVFATFQSSQGFVEEMYNLVVEYGTSGHSFQDYTFGDDSYRGSQFSGAVDRGELNNWVNQQYAYLGKNTHQNLPGDTNNAEARKRPRVWRGSMLGIRKANLVIANQDLMVGLTPTEKSVILGQAYFFRAFFHNEIMKFWGRFPHITEVYEGAITTPRPETYKEVALSVNEDYKKAIELLPVDWDDEPYGQNTLGDNAGRVTKGAAYAFQGKNLLWAASPLMHFNNQPGIDTYTYDTELAAMAAEAFAEVLKLEQAGEYSLAKNMEDYKKVLWETPANRWPGLAPEAKELIFAGSGGSSVGQTIAFMAAGIPRPIGQSSSGNESATHNFIYNNFGMANGLSIEDDMSGAYGTPTYDPTKPFDNRDPRFKAWIFTDRDQISTRGGVPAANKFAQLWDDGSGNSGSHRGANNVSQTGYMFKKFYPEINGQYHVQQGNNIIRRFTGMRIHMRLTDVYLMYAESLHVAKGATTASNGFGLTAEQAINTLRDRAGVPHVHPAIVADNTKFMDELRRERAVELSWEAHRWMDIRRWGVAHEDKYKMKTGLYFDKDWTFFEEFLIVERVCEYPKHYWLPFEANQTQFYEGFPQNPGW</sequence>
<comment type="similarity">
    <text evidence="2">Belongs to the SusD family.</text>
</comment>
<evidence type="ECO:0000256" key="2">
    <source>
        <dbReference type="ARBA" id="ARBA00006275"/>
    </source>
</evidence>
<dbReference type="Proteomes" id="UP000295814">
    <property type="component" value="Unassembled WGS sequence"/>
</dbReference>